<dbReference type="RefSeq" id="WP_179922842.1">
    <property type="nucleotide sequence ID" value="NZ_CP058909.1"/>
</dbReference>
<evidence type="ECO:0000313" key="2">
    <source>
        <dbReference type="Proteomes" id="UP000509346"/>
    </source>
</evidence>
<sequence length="146" mass="16394">MPGQHPAQAESTKSKISVLRENAAQWGMPTIRVFRDERGVYCLKIKTCRGPVYCITKAYPYKDLASFPARVVRRADAHDCPVAVFFDTPRLGNAYVYSAGRVQTDGTPNKDTAPAKRRQTWYDIPLDDGILFGDWISERADLNPVS</sequence>
<evidence type="ECO:0000313" key="1">
    <source>
        <dbReference type="EMBL" id="QLH82374.1"/>
    </source>
</evidence>
<accession>A0A7D5TUI1</accession>
<keyword evidence="2" id="KW-1185">Reference proteome</keyword>
<reference evidence="1 2" key="1">
    <citation type="submission" date="2020-07" db="EMBL/GenBank/DDBJ databases">
        <title>Halosimplex litoreum sp. nov. and Halosimplex rubrum sp. nov., isolated from different salt environments.</title>
        <authorList>
            <person name="Cui H."/>
        </authorList>
    </citation>
    <scope>NUCLEOTIDE SEQUENCE [LARGE SCALE GENOMIC DNA]</scope>
    <source>
        <strain evidence="1 2">R2</strain>
    </source>
</reference>
<dbReference type="KEGG" id="hpel:HZS54_12435"/>
<organism evidence="1 2">
    <name type="scientific">Halosimplex pelagicum</name>
    <dbReference type="NCBI Taxonomy" id="869886"/>
    <lineage>
        <taxon>Archaea</taxon>
        <taxon>Methanobacteriati</taxon>
        <taxon>Methanobacteriota</taxon>
        <taxon>Stenosarchaea group</taxon>
        <taxon>Halobacteria</taxon>
        <taxon>Halobacteriales</taxon>
        <taxon>Haloarculaceae</taxon>
        <taxon>Halosimplex</taxon>
    </lineage>
</organism>
<proteinExistence type="predicted"/>
<dbReference type="GeneID" id="56083410"/>
<dbReference type="AlphaFoldDB" id="A0A7D5TUI1"/>
<name>A0A7D5TUI1_9EURY</name>
<dbReference type="Proteomes" id="UP000509346">
    <property type="component" value="Chromosome"/>
</dbReference>
<gene>
    <name evidence="1" type="ORF">HZS54_12435</name>
</gene>
<dbReference type="EMBL" id="CP058909">
    <property type="protein sequence ID" value="QLH82374.1"/>
    <property type="molecule type" value="Genomic_DNA"/>
</dbReference>
<dbReference type="OrthoDB" id="380907at2157"/>
<protein>
    <submittedName>
        <fullName evidence="1">Uncharacterized protein</fullName>
    </submittedName>
</protein>